<proteinExistence type="predicted"/>
<comment type="caution">
    <text evidence="1">The sequence shown here is derived from an EMBL/GenBank/DDBJ whole genome shotgun (WGS) entry which is preliminary data.</text>
</comment>
<dbReference type="EMBL" id="JAHLFW010000095">
    <property type="protein sequence ID" value="MBU3838886.1"/>
    <property type="molecule type" value="Genomic_DNA"/>
</dbReference>
<dbReference type="Proteomes" id="UP000783796">
    <property type="component" value="Unassembled WGS sequence"/>
</dbReference>
<sequence>MKKQSTNIRIFLSAIVLTGIISSPIHAQEYGLKKGRNISLSIKGQQTDNCKTYFNLGLLSNYQNLNGASINIISDVVHQRTSGFQLSGFVNIVGNRSSGMQMAGLANISGIKSHGLRIGGLFNISGKSTFGAQFSGIGNLAGNNQKGLMVTGLLNMGSVDMKGIMISGMANIAGNEQKGIAISGLTNVSGGNMHGAQITSLMNISGATNEGLQLAALSNVSVTNKGLQLSGLANYAGDNKGLQLGLTNVSNKCGKGVQIGLLNLNGDSCARQIGIVNLKPQTRTQIIVSGGNLNKTNLAVRFKNRLIYTQLGASMILGELSDKVSVAGIYRTGLAFPLIKDRLHLNTDIGYCHIETLDNSNLPDRLYAIQPRVGLEYNPHKRFGVFIAGGYSWERTYKNNQAHSKHPIVEAGLVFF</sequence>
<name>A0A948TD81_9BACT</name>
<reference evidence="1" key="1">
    <citation type="journal article" date="2021" name="PeerJ">
        <title>Extensive microbial diversity within the chicken gut microbiome revealed by metagenomics and culture.</title>
        <authorList>
            <person name="Gilroy R."/>
            <person name="Ravi A."/>
            <person name="Getino M."/>
            <person name="Pursley I."/>
            <person name="Horton D.L."/>
            <person name="Alikhan N.F."/>
            <person name="Baker D."/>
            <person name="Gharbi K."/>
            <person name="Hall N."/>
            <person name="Watson M."/>
            <person name="Adriaenssens E.M."/>
            <person name="Foster-Nyarko E."/>
            <person name="Jarju S."/>
            <person name="Secka A."/>
            <person name="Antonio M."/>
            <person name="Oren A."/>
            <person name="Chaudhuri R.R."/>
            <person name="La Ragione R."/>
            <person name="Hildebrand F."/>
            <person name="Pallen M.J."/>
        </authorList>
    </citation>
    <scope>NUCLEOTIDE SEQUENCE</scope>
    <source>
        <strain evidence="1">G4-2901</strain>
    </source>
</reference>
<accession>A0A948TD81</accession>
<evidence type="ECO:0000313" key="1">
    <source>
        <dbReference type="EMBL" id="MBU3838886.1"/>
    </source>
</evidence>
<protein>
    <submittedName>
        <fullName evidence="1">Uncharacterized protein</fullName>
    </submittedName>
</protein>
<evidence type="ECO:0000313" key="2">
    <source>
        <dbReference type="Proteomes" id="UP000783796"/>
    </source>
</evidence>
<organism evidence="1 2">
    <name type="scientific">Candidatus Phocaeicola faecigallinarum</name>
    <dbReference type="NCBI Taxonomy" id="2838732"/>
    <lineage>
        <taxon>Bacteria</taxon>
        <taxon>Pseudomonadati</taxon>
        <taxon>Bacteroidota</taxon>
        <taxon>Bacteroidia</taxon>
        <taxon>Bacteroidales</taxon>
        <taxon>Bacteroidaceae</taxon>
        <taxon>Phocaeicola</taxon>
    </lineage>
</organism>
<reference evidence="1" key="2">
    <citation type="submission" date="2021-04" db="EMBL/GenBank/DDBJ databases">
        <authorList>
            <person name="Gilroy R."/>
        </authorList>
    </citation>
    <scope>NUCLEOTIDE SEQUENCE</scope>
    <source>
        <strain evidence="1">G4-2901</strain>
    </source>
</reference>
<dbReference type="AlphaFoldDB" id="A0A948TD81"/>
<gene>
    <name evidence="1" type="ORF">H9777_11390</name>
</gene>